<dbReference type="SUPFAM" id="SSF74650">
    <property type="entry name" value="Galactose mutarotase-like"/>
    <property type="match status" value="1"/>
</dbReference>
<protein>
    <submittedName>
        <fullName evidence="6">Glucan biosynthesis protein</fullName>
    </submittedName>
</protein>
<proteinExistence type="inferred from homology"/>
<dbReference type="Gene3D" id="2.60.40.10">
    <property type="entry name" value="Immunoglobulins"/>
    <property type="match status" value="1"/>
</dbReference>
<dbReference type="Pfam" id="PF04349">
    <property type="entry name" value="MdoG"/>
    <property type="match status" value="1"/>
</dbReference>
<dbReference type="PANTHER" id="PTHR30504:SF2">
    <property type="entry name" value="GLUCANS BIOSYNTHESIS PROTEIN G"/>
    <property type="match status" value="1"/>
</dbReference>
<name>A0ABY9H795_9GAMM</name>
<dbReference type="PANTHER" id="PTHR30504">
    <property type="entry name" value="GLUCANS BIOSYNTHESIS PROTEIN"/>
    <property type="match status" value="1"/>
</dbReference>
<dbReference type="SUPFAM" id="SSF81296">
    <property type="entry name" value="E set domains"/>
    <property type="match status" value="1"/>
</dbReference>
<keyword evidence="4" id="KW-0574">Periplasm</keyword>
<dbReference type="InterPro" id="IPR014718">
    <property type="entry name" value="GH-type_carb-bd"/>
</dbReference>
<evidence type="ECO:0000259" key="5">
    <source>
        <dbReference type="Pfam" id="PF04349"/>
    </source>
</evidence>
<dbReference type="Gene3D" id="2.70.98.10">
    <property type="match status" value="1"/>
</dbReference>
<evidence type="ECO:0000256" key="2">
    <source>
        <dbReference type="ARBA" id="ARBA00005001"/>
    </source>
</evidence>
<dbReference type="InterPro" id="IPR011013">
    <property type="entry name" value="Gal_mutarotase_sf_dom"/>
</dbReference>
<dbReference type="InterPro" id="IPR014756">
    <property type="entry name" value="Ig_E-set"/>
</dbReference>
<evidence type="ECO:0000313" key="6">
    <source>
        <dbReference type="EMBL" id="WLI74372.1"/>
    </source>
</evidence>
<dbReference type="Proteomes" id="UP001235344">
    <property type="component" value="Chromosome"/>
</dbReference>
<evidence type="ECO:0000256" key="3">
    <source>
        <dbReference type="ARBA" id="ARBA00009284"/>
    </source>
</evidence>
<evidence type="ECO:0000256" key="4">
    <source>
        <dbReference type="ARBA" id="ARBA00022764"/>
    </source>
</evidence>
<comment type="subcellular location">
    <subcellularLocation>
        <location evidence="1">Periplasm</location>
    </subcellularLocation>
</comment>
<evidence type="ECO:0000256" key="1">
    <source>
        <dbReference type="ARBA" id="ARBA00004418"/>
    </source>
</evidence>
<sequence>MASAWPGLAQRERNFDRYLDLEARYDRRPSQWVEPLVPWGAGRVQLIEIPAPDETHDNIVAFWVSNTPLRAGERRELRYRTHTFGAEPAAAAPARVIRTRQGWGGVPGDPSPPPRSRRHFMVDFAGGELENLSPDQPVEAELTASRGEIHHLQTRPLPDGRGWRASFRLDPDGQQSSDLRLRLRLRDEVISETWNHVWHPDERR</sequence>
<dbReference type="EMBL" id="CP131913">
    <property type="protein sequence ID" value="WLI74372.1"/>
    <property type="molecule type" value="Genomic_DNA"/>
</dbReference>
<keyword evidence="7" id="KW-1185">Reference proteome</keyword>
<dbReference type="InterPro" id="IPR014438">
    <property type="entry name" value="Glucan_biosyn_MdoG/MdoD"/>
</dbReference>
<reference evidence="6 7" key="1">
    <citation type="submission" date="2023-08" db="EMBL/GenBank/DDBJ databases">
        <title>Transcriptome Analysis of Halomonas alkalicola CICC 11012s to Identify the Genes Involved in Alkaline Tolerances.</title>
        <authorList>
            <person name="Zhai L."/>
        </authorList>
    </citation>
    <scope>NUCLEOTIDE SEQUENCE [LARGE SCALE GENOMIC DNA]</scope>
    <source>
        <strain evidence="6 7">CICC 11012s</strain>
    </source>
</reference>
<comment type="similarity">
    <text evidence="3">Belongs to the OpgD/OpgG family.</text>
</comment>
<feature type="domain" description="Glucan biosynthesis periplasmic MdoG C-terminal" evidence="5">
    <location>
        <begin position="7"/>
        <end position="198"/>
    </location>
</feature>
<comment type="pathway">
    <text evidence="2">Glycan metabolism; osmoregulated periplasmic glucan (OPG) biosynthesis.</text>
</comment>
<dbReference type="RefSeq" id="WP_305502642.1">
    <property type="nucleotide sequence ID" value="NZ_CP131913.1"/>
</dbReference>
<dbReference type="InterPro" id="IPR013783">
    <property type="entry name" value="Ig-like_fold"/>
</dbReference>
<dbReference type="InterPro" id="IPR007444">
    <property type="entry name" value="Glucan_biosyn_MdoG_C"/>
</dbReference>
<organism evidence="6 7">
    <name type="scientific">Halomonas alkalicola</name>
    <dbReference type="NCBI Taxonomy" id="1930622"/>
    <lineage>
        <taxon>Bacteria</taxon>
        <taxon>Pseudomonadati</taxon>
        <taxon>Pseudomonadota</taxon>
        <taxon>Gammaproteobacteria</taxon>
        <taxon>Oceanospirillales</taxon>
        <taxon>Halomonadaceae</taxon>
        <taxon>Halomonas</taxon>
    </lineage>
</organism>
<gene>
    <name evidence="6" type="ORF">B6N23_05530</name>
</gene>
<evidence type="ECO:0000313" key="7">
    <source>
        <dbReference type="Proteomes" id="UP001235344"/>
    </source>
</evidence>
<accession>A0ABY9H795</accession>